<dbReference type="SUPFAM" id="SSF56003">
    <property type="entry name" value="Molybdenum cofactor-binding domain"/>
    <property type="match status" value="2"/>
</dbReference>
<dbReference type="InterPro" id="IPR046867">
    <property type="entry name" value="AldOxase/xan_DH_MoCoBD2"/>
</dbReference>
<feature type="region of interest" description="Disordered" evidence="1">
    <location>
        <begin position="758"/>
        <end position="794"/>
    </location>
</feature>
<accession>A0A102KSG4</accession>
<dbReference type="InterPro" id="IPR000674">
    <property type="entry name" value="Ald_Oxase/Xan_DH_a/b"/>
</dbReference>
<sequence>MLKRRTFLLGSAGAAGVLAIGWASRRPDDRLATPAQLAMSRVDVPLNGWVMISSANDVTIVMSKAEMGQGVHTGAAMLLAEELDADWSRVRIVMSPLDTIYKDRETLAEGLPFRPDDDGLLARGMEALARRAARYAGSMATGGSTSMIDLWRPMREAGATARVMLRDAAAQLWGVPVAECETKAGRVLHRSGRSATYGELVQLARDVPRPTHVDLKDPKTFTLVGKRLGRIEARLKLDGSARFGIDALPDRLLYASVTMCPTLGGRALDFDQSRVASLKGVTGIFRIDPYHGGTGGVAVIANNPFIAMRTLCQLSVTWDHGPAAGVNTADVRTALTRALDADTGRYVFYAAGDADAVLSRAKPFVAQYEAPYLAHGPLEPMNCTVRVDDDTATIWVGTQIPMLARKAVAALLGLDEDKVVVNQQLIGGAFGRRLEVDFIAQAAAIARHVKGRPVQTIWSRPQDMTHDFYRPACVARYSGAIDASGRLVAWKGISASQSVSAQAMPRTFGMPGIAAKLLPDATTAEGAFDQPYECDNVHVQHNTVALPVPVGYWRSVGHAHQAFFVESFIDEMAVLARKDPIRFRLDMLKQPAHQRHAAVLRALAALSGWRSPPAWRDETGARRARGIAMHEAFGSVVAQVAEVRQEGDGFRVTRVFCVIDCGLAVNPNLVEQQMESGIIFGLSAALEQAITIESGQVAQHYFDSYPLVNMATCPEIVTQVMTGGTEPHGVGEAGTPPIAAAVANALYALTGVRHRTLPLVKPPQPQQGDDRWCQSVSTGRPLTSIPSPTPRCSG</sequence>
<organism evidence="3 4">
    <name type="scientific">Burkholderia ubonensis</name>
    <dbReference type="NCBI Taxonomy" id="101571"/>
    <lineage>
        <taxon>Bacteria</taxon>
        <taxon>Pseudomonadati</taxon>
        <taxon>Pseudomonadota</taxon>
        <taxon>Betaproteobacteria</taxon>
        <taxon>Burkholderiales</taxon>
        <taxon>Burkholderiaceae</taxon>
        <taxon>Burkholderia</taxon>
        <taxon>Burkholderia cepacia complex</taxon>
    </lineage>
</organism>
<proteinExistence type="predicted"/>
<dbReference type="InterPro" id="IPR037165">
    <property type="entry name" value="AldOxase/xan_DH_Mopterin-bd_sf"/>
</dbReference>
<dbReference type="PIRSF" id="PIRSF036389">
    <property type="entry name" value="IOR_B"/>
    <property type="match status" value="1"/>
</dbReference>
<dbReference type="InterPro" id="IPR006311">
    <property type="entry name" value="TAT_signal"/>
</dbReference>
<dbReference type="Gene3D" id="3.90.1170.50">
    <property type="entry name" value="Aldehyde oxidase/xanthine dehydrogenase, a/b hammerhead"/>
    <property type="match status" value="1"/>
</dbReference>
<dbReference type="Pfam" id="PF20256">
    <property type="entry name" value="MoCoBD_2"/>
    <property type="match status" value="2"/>
</dbReference>
<evidence type="ECO:0000256" key="1">
    <source>
        <dbReference type="SAM" id="MobiDB-lite"/>
    </source>
</evidence>
<evidence type="ECO:0000313" key="4">
    <source>
        <dbReference type="Proteomes" id="UP000065521"/>
    </source>
</evidence>
<dbReference type="RefSeq" id="WP_059638389.1">
    <property type="nucleotide sequence ID" value="NZ_LOTK01000078.1"/>
</dbReference>
<evidence type="ECO:0000259" key="2">
    <source>
        <dbReference type="SMART" id="SM01008"/>
    </source>
</evidence>
<dbReference type="AlphaFoldDB" id="A0A102KSG4"/>
<dbReference type="EMBL" id="LOTN01000077">
    <property type="protein sequence ID" value="KUZ80754.1"/>
    <property type="molecule type" value="Genomic_DNA"/>
</dbReference>
<dbReference type="GO" id="GO:0016491">
    <property type="term" value="F:oxidoreductase activity"/>
    <property type="evidence" value="ECO:0007669"/>
    <property type="project" value="InterPro"/>
</dbReference>
<feature type="compositionally biased region" description="Polar residues" evidence="1">
    <location>
        <begin position="774"/>
        <end position="794"/>
    </location>
</feature>
<feature type="domain" description="Aldehyde oxidase/xanthine dehydrogenase a/b hammerhead" evidence="2">
    <location>
        <begin position="238"/>
        <end position="322"/>
    </location>
</feature>
<reference evidence="3 4" key="1">
    <citation type="submission" date="2015-11" db="EMBL/GenBank/DDBJ databases">
        <title>Expanding the genomic diversity of Burkholderia species for the development of highly accurate diagnostics.</title>
        <authorList>
            <person name="Sahl J."/>
            <person name="Keim P."/>
            <person name="Wagner D."/>
        </authorList>
    </citation>
    <scope>NUCLEOTIDE SEQUENCE [LARGE SCALE GENOMIC DNA]</scope>
    <source>
        <strain evidence="3 4">RF32-BP4</strain>
    </source>
</reference>
<protein>
    <submittedName>
        <fullName evidence="3">Acylaldehyde oxidase</fullName>
    </submittedName>
</protein>
<dbReference type="SMART" id="SM01008">
    <property type="entry name" value="Ald_Xan_dh_C"/>
    <property type="match status" value="1"/>
</dbReference>
<gene>
    <name evidence="3" type="ORF">WI38_01320</name>
</gene>
<dbReference type="InterPro" id="IPR008274">
    <property type="entry name" value="AldOxase/xan_DH_MoCoBD1"/>
</dbReference>
<dbReference type="PANTHER" id="PTHR47495">
    <property type="entry name" value="ALDEHYDE DEHYDROGENASE"/>
    <property type="match status" value="1"/>
</dbReference>
<dbReference type="PANTHER" id="PTHR47495:SF2">
    <property type="entry name" value="ALDEHYDE DEHYDROGENASE"/>
    <property type="match status" value="1"/>
</dbReference>
<comment type="caution">
    <text evidence="3">The sequence shown here is derived from an EMBL/GenBank/DDBJ whole genome shotgun (WGS) entry which is preliminary data.</text>
</comment>
<dbReference type="Proteomes" id="UP000065521">
    <property type="component" value="Unassembled WGS sequence"/>
</dbReference>
<dbReference type="Pfam" id="PF02738">
    <property type="entry name" value="MoCoBD_1"/>
    <property type="match status" value="1"/>
</dbReference>
<dbReference type="InterPro" id="IPR052516">
    <property type="entry name" value="N-heterocyclic_Hydroxylase"/>
</dbReference>
<dbReference type="InterPro" id="IPR012368">
    <property type="entry name" value="OxRdtase_Mopterin-bd_su_IorB"/>
</dbReference>
<dbReference type="PROSITE" id="PS51318">
    <property type="entry name" value="TAT"/>
    <property type="match status" value="1"/>
</dbReference>
<dbReference type="Gene3D" id="3.30.365.10">
    <property type="entry name" value="Aldehyde oxidase/xanthine dehydrogenase, molybdopterin binding domain"/>
    <property type="match status" value="4"/>
</dbReference>
<name>A0A102KSG4_9BURK</name>
<evidence type="ECO:0000313" key="3">
    <source>
        <dbReference type="EMBL" id="KUZ80754.1"/>
    </source>
</evidence>